<dbReference type="PANTHER" id="PTHR45657">
    <property type="entry name" value="CRAL-TRIO DOMAIN-CONTAINING PROTEIN YKL091C-RELATED"/>
    <property type="match status" value="1"/>
</dbReference>
<organism evidence="2 3">
    <name type="scientific">Papaver somniferum</name>
    <name type="common">Opium poppy</name>
    <dbReference type="NCBI Taxonomy" id="3469"/>
    <lineage>
        <taxon>Eukaryota</taxon>
        <taxon>Viridiplantae</taxon>
        <taxon>Streptophyta</taxon>
        <taxon>Embryophyta</taxon>
        <taxon>Tracheophyta</taxon>
        <taxon>Spermatophyta</taxon>
        <taxon>Magnoliopsida</taxon>
        <taxon>Ranunculales</taxon>
        <taxon>Papaveraceae</taxon>
        <taxon>Papaveroideae</taxon>
        <taxon>Papaver</taxon>
    </lineage>
</organism>
<comment type="subcellular location">
    <subcellularLocation>
        <location evidence="1">Endomembrane system</location>
        <topology evidence="1">Peripheral membrane protein</topology>
    </subcellularLocation>
</comment>
<protein>
    <submittedName>
        <fullName evidence="2">Uncharacterized protein</fullName>
    </submittedName>
</protein>
<evidence type="ECO:0000313" key="3">
    <source>
        <dbReference type="Proteomes" id="UP000316621"/>
    </source>
</evidence>
<dbReference type="Gramene" id="RZC60293">
    <property type="protein sequence ID" value="RZC60293"/>
    <property type="gene ID" value="C5167_022060"/>
</dbReference>
<dbReference type="InterPro" id="IPR051026">
    <property type="entry name" value="PI/PC_transfer"/>
</dbReference>
<keyword evidence="3" id="KW-1185">Reference proteome</keyword>
<name>A0A4Y7JGS0_PAPSO</name>
<proteinExistence type="predicted"/>
<evidence type="ECO:0000256" key="1">
    <source>
        <dbReference type="ARBA" id="ARBA00004184"/>
    </source>
</evidence>
<dbReference type="EMBL" id="CM010719">
    <property type="protein sequence ID" value="RZC60293.1"/>
    <property type="molecule type" value="Genomic_DNA"/>
</dbReference>
<dbReference type="Proteomes" id="UP000316621">
    <property type="component" value="Chromosome 5"/>
</dbReference>
<dbReference type="PANTHER" id="PTHR45657:SF5">
    <property type="entry name" value="PHOSPHATIDYLINOSITOL_PHOSPHATIDYLCHOLINE TRANSFER PROTEIN SFH6"/>
    <property type="match status" value="1"/>
</dbReference>
<dbReference type="InterPro" id="IPR036273">
    <property type="entry name" value="CRAL/TRIO_N_dom_sf"/>
</dbReference>
<dbReference type="AlphaFoldDB" id="A0A4Y7JGS0"/>
<dbReference type="InterPro" id="IPR036865">
    <property type="entry name" value="CRAL-TRIO_dom_sf"/>
</dbReference>
<dbReference type="SUPFAM" id="SSF46938">
    <property type="entry name" value="CRAL/TRIO N-terminal domain"/>
    <property type="match status" value="1"/>
</dbReference>
<gene>
    <name evidence="2" type="ORF">C5167_022060</name>
</gene>
<evidence type="ECO:0000313" key="2">
    <source>
        <dbReference type="EMBL" id="RZC60293.1"/>
    </source>
</evidence>
<dbReference type="Gene3D" id="3.40.525.10">
    <property type="entry name" value="CRAL-TRIO lipid binding domain"/>
    <property type="match status" value="1"/>
</dbReference>
<sequence>MNVSCFEGSPVDAFRQAIISDELLPAIYDDYHMMLRKFDIEKTKHMWAEVIQWRKEFEADSLMEVQHHLHILKIAVLFRNTVEGDKKLFPTLARVRFINPDLLLLDRSAVYCVADEDTFNSSIGVPKRLTEHKIHSRGSSGAMKKRSRRINFKS</sequence>
<dbReference type="STRING" id="3469.A0A4Y7JGS0"/>
<accession>A0A4Y7JGS0</accession>
<reference evidence="2 3" key="1">
    <citation type="journal article" date="2018" name="Science">
        <title>The opium poppy genome and morphinan production.</title>
        <authorList>
            <person name="Guo L."/>
            <person name="Winzer T."/>
            <person name="Yang X."/>
            <person name="Li Y."/>
            <person name="Ning Z."/>
            <person name="He Z."/>
            <person name="Teodor R."/>
            <person name="Lu Y."/>
            <person name="Bowser T.A."/>
            <person name="Graham I.A."/>
            <person name="Ye K."/>
        </authorList>
    </citation>
    <scope>NUCLEOTIDE SEQUENCE [LARGE SCALE GENOMIC DNA]</scope>
    <source>
        <strain evidence="3">cv. HN1</strain>
        <tissue evidence="2">Leaves</tissue>
    </source>
</reference>
<dbReference type="GO" id="GO:0012505">
    <property type="term" value="C:endomembrane system"/>
    <property type="evidence" value="ECO:0007669"/>
    <property type="project" value="UniProtKB-SubCell"/>
</dbReference>